<reference evidence="8" key="1">
    <citation type="submission" date="2015-03" db="EMBL/GenBank/DDBJ databases">
        <authorList>
            <person name="Ferrari E."/>
            <person name="Walter M.C."/>
            <person name="Huptas C."/>
            <person name="Scherer S."/>
            <person name="Mueller-Herbst S."/>
        </authorList>
    </citation>
    <scope>NUCLEOTIDE SEQUENCE [LARGE SCALE GENOMIC DNA]</scope>
    <source>
        <strain evidence="8">LWP01</strain>
    </source>
</reference>
<dbReference type="GO" id="GO:0016798">
    <property type="term" value="F:hydrolase activity, acting on glycosyl bonds"/>
    <property type="evidence" value="ECO:0007669"/>
    <property type="project" value="UniProtKB-KW"/>
</dbReference>
<dbReference type="Gene3D" id="3.20.20.80">
    <property type="entry name" value="Glycosidases"/>
    <property type="match status" value="1"/>
</dbReference>
<keyword evidence="2 4" id="KW-0808">Transferase</keyword>
<dbReference type="KEGG" id="lwi:UE46_15180"/>
<feature type="binding site" evidence="5">
    <location>
        <begin position="226"/>
        <end position="228"/>
    </location>
    <ligand>
        <name>substrate</name>
    </ligand>
</feature>
<feature type="binding site" evidence="5">
    <location>
        <begin position="336"/>
        <end position="337"/>
    </location>
    <ligand>
        <name>substrate</name>
    </ligand>
</feature>
<keyword evidence="3" id="KW-0326">Glycosidase</keyword>
<sequence length="560" mass="63610">MDILLRRLECIYESESAISLEGKIRERIQEAKMKKLKQRKSGWDQEDVVMITYGDQFCEKDQPTLTTLKKMYDKYLDEMFEVVHILPFYPYSSDDGFSVIDYKKVNPKLGDWRNFADLTQSTRLMFDYVCNHMSAKSDWFEGFLNQDAEYDDFFVSLPQDTDLTAVTRPRATPVLTEFEMADGTKTHIWTTFSADQIDLNFRNPNVLLKMIDVLAFYLEEGAEYIRLDAVGFMWKEPGTSCIHLEKTHEIVKLFRDILDEIAPGTVMITETNVPHKDNITYFGNGQDEAHMVYQFPLPPLVLQAIHTGDGQALSGWARDLELPGENATFFNFLASHDGIGLNPIRGILSEEEILALVADLEKEGALVSYKQNPDGTKSPYEVNVTYMDALNRLADNDDTRLQRFLLAHSILLTIPGVPAVYVQSILGARNDLDGVAETGHNRSINRKKYPIAEIEMGLADAETLMHRTFEGIKEMIQVRKTQGLFHPNVPMEVVDLGKEIFAIRRVDASGDSVLALHNLSDQPISCDVAVNWDILKDQPISGSAPIVLAPYEFRWLTNKN</sequence>
<organism evidence="7 8">
    <name type="scientific">Listeria weihenstephanensis</name>
    <dbReference type="NCBI Taxonomy" id="1006155"/>
    <lineage>
        <taxon>Bacteria</taxon>
        <taxon>Bacillati</taxon>
        <taxon>Bacillota</taxon>
        <taxon>Bacilli</taxon>
        <taxon>Bacillales</taxon>
        <taxon>Listeriaceae</taxon>
        <taxon>Listeria</taxon>
    </lineage>
</organism>
<feature type="binding site" evidence="5">
    <location>
        <position position="442"/>
    </location>
    <ligand>
        <name>substrate</name>
    </ligand>
</feature>
<dbReference type="GO" id="GO:0005975">
    <property type="term" value="P:carbohydrate metabolic process"/>
    <property type="evidence" value="ECO:0007669"/>
    <property type="project" value="InterPro"/>
</dbReference>
<dbReference type="AlphaFoldDB" id="A0A1S7FXT0"/>
<accession>A0A1S7FXT0</accession>
<feature type="domain" description="Glycosyl hydrolase family 13 catalytic" evidence="6">
    <location>
        <begin position="51"/>
        <end position="479"/>
    </location>
</feature>
<dbReference type="Pfam" id="PF00128">
    <property type="entry name" value="Alpha-amylase"/>
    <property type="match status" value="1"/>
</dbReference>
<evidence type="ECO:0000259" key="6">
    <source>
        <dbReference type="SMART" id="SM00642"/>
    </source>
</evidence>
<comment type="catalytic activity">
    <reaction evidence="4">
        <text>sucrose + phosphate = D-fructose + alpha-D-glucose 1-phosphate</text>
        <dbReference type="Rhea" id="RHEA:24048"/>
        <dbReference type="ChEBI" id="CHEBI:17992"/>
        <dbReference type="ChEBI" id="CHEBI:37721"/>
        <dbReference type="ChEBI" id="CHEBI:43474"/>
        <dbReference type="ChEBI" id="CHEBI:58601"/>
        <dbReference type="EC" id="2.4.1.7"/>
    </reaction>
</comment>
<evidence type="ECO:0000313" key="7">
    <source>
        <dbReference type="EMBL" id="AQY52231.1"/>
    </source>
</evidence>
<dbReference type="RefSeq" id="WP_036060746.1">
    <property type="nucleotide sequence ID" value="NZ_CP011102.1"/>
</dbReference>
<dbReference type="CDD" id="cd11356">
    <property type="entry name" value="AmyAc_Sucrose_phosphorylase-like_1"/>
    <property type="match status" value="1"/>
</dbReference>
<keyword evidence="3" id="KW-0378">Hydrolase</keyword>
<evidence type="ECO:0000256" key="3">
    <source>
        <dbReference type="ARBA" id="ARBA00023295"/>
    </source>
</evidence>
<evidence type="ECO:0000256" key="4">
    <source>
        <dbReference type="PIRNR" id="PIRNR003059"/>
    </source>
</evidence>
<proteinExistence type="inferred from homology"/>
<dbReference type="EMBL" id="CP011102">
    <property type="protein sequence ID" value="AQY52231.1"/>
    <property type="molecule type" value="Genomic_DNA"/>
</dbReference>
<dbReference type="InterPro" id="IPR017853">
    <property type="entry name" value="GH"/>
</dbReference>
<dbReference type="SUPFAM" id="SSF51445">
    <property type="entry name" value="(Trans)glycosidases"/>
    <property type="match status" value="1"/>
</dbReference>
<dbReference type="InterPro" id="IPR013780">
    <property type="entry name" value="Glyco_hydro_b"/>
</dbReference>
<feature type="binding site" evidence="5">
    <location>
        <position position="132"/>
    </location>
    <ligand>
        <name>substrate</name>
    </ligand>
</feature>
<feature type="binding site" evidence="5">
    <location>
        <position position="94"/>
    </location>
    <ligand>
        <name>substrate</name>
    </ligand>
</feature>
<evidence type="ECO:0000256" key="1">
    <source>
        <dbReference type="ARBA" id="ARBA00022676"/>
    </source>
</evidence>
<evidence type="ECO:0000256" key="5">
    <source>
        <dbReference type="PIRSR" id="PIRSR003059-2"/>
    </source>
</evidence>
<dbReference type="Proteomes" id="UP000223060">
    <property type="component" value="Chromosome"/>
</dbReference>
<evidence type="ECO:0000256" key="2">
    <source>
        <dbReference type="ARBA" id="ARBA00022679"/>
    </source>
</evidence>
<evidence type="ECO:0000313" key="8">
    <source>
        <dbReference type="Proteomes" id="UP000223060"/>
    </source>
</evidence>
<dbReference type="InterPro" id="IPR033746">
    <property type="entry name" value="GGa_phosphorylase"/>
</dbReference>
<dbReference type="Gene3D" id="2.60.40.1180">
    <property type="entry name" value="Golgi alpha-mannosidase II"/>
    <property type="match status" value="1"/>
</dbReference>
<dbReference type="Gene3D" id="3.90.400.10">
    <property type="entry name" value="Oligo-1,6-glucosidase, Domain 2"/>
    <property type="match status" value="1"/>
</dbReference>
<dbReference type="PANTHER" id="PTHR10357:SF214">
    <property type="entry name" value="GLUCOSYLGLYCERATE PHOSPHORYLASE"/>
    <property type="match status" value="1"/>
</dbReference>
<dbReference type="PIRSF" id="PIRSF003059">
    <property type="entry name" value="Sucrose_phosphorylase"/>
    <property type="match status" value="1"/>
</dbReference>
<dbReference type="EC" id="2.4.1.7" evidence="4"/>
<dbReference type="SUPFAM" id="SSF51011">
    <property type="entry name" value="Glycosyl hydrolase domain"/>
    <property type="match status" value="1"/>
</dbReference>
<keyword evidence="1 4" id="KW-0328">Glycosyltransferase</keyword>
<dbReference type="SMART" id="SM00642">
    <property type="entry name" value="Aamy"/>
    <property type="match status" value="1"/>
</dbReference>
<protein>
    <recommendedName>
        <fullName evidence="4">Sucrose phosphorylase</fullName>
        <ecNumber evidence="4">2.4.1.7</ecNumber>
    </recommendedName>
    <alternativeName>
        <fullName evidence="4">Sucrose glucosyltransferase</fullName>
    </alternativeName>
</protein>
<keyword evidence="8" id="KW-1185">Reference proteome</keyword>
<name>A0A1S7FXT0_9LIST</name>
<dbReference type="PANTHER" id="PTHR10357">
    <property type="entry name" value="ALPHA-AMYLASE FAMILY MEMBER"/>
    <property type="match status" value="1"/>
</dbReference>
<dbReference type="GO" id="GO:0009018">
    <property type="term" value="F:sucrose phosphorylase activity"/>
    <property type="evidence" value="ECO:0007669"/>
    <property type="project" value="UniProtKB-EC"/>
</dbReference>
<dbReference type="InterPro" id="IPR006047">
    <property type="entry name" value="GH13_cat_dom"/>
</dbReference>
<dbReference type="InterPro" id="IPR016377">
    <property type="entry name" value="Sucrose_GGa_phosphorylase-rel"/>
</dbReference>
<comment type="similarity">
    <text evidence="4">Belongs to the glycosyl hydrolase 13 family. Sucrose phosphorylase subfamily.</text>
</comment>
<dbReference type="InterPro" id="IPR045857">
    <property type="entry name" value="O16G_dom_2"/>
</dbReference>
<gene>
    <name evidence="7" type="ORF">UE46_15180</name>
</gene>